<evidence type="ECO:0000313" key="2">
    <source>
        <dbReference type="EMBL" id="PNG04437.1"/>
    </source>
</evidence>
<sequence>MIEWLKDNHQLISLIISASTLLVWVFYAQLLLLNFRRQRKPSLIINRGAGRGLSSLCLISNMSAEPMFINQLMVCVETSKGPLELDVTDIRQSIDDEDGDSPDLPIYQTTHQGPLRSGDFIHIGTFQGMLRRIAEQHGIELHGHKPAGDWTFHTLEIRAVAFYGPERHPIGVLRRFQLGDNGGPACALIPESPFTKQLLSRRERRRVRQWLKESLG</sequence>
<keyword evidence="1" id="KW-0472">Membrane</keyword>
<accession>A0A2N8SPM0</accession>
<reference evidence="2 3" key="1">
    <citation type="submission" date="2018-01" db="EMBL/GenBank/DDBJ databases">
        <title>Denitrification phenotypes of diverse strains of Pseudomonas stutzeri.</title>
        <authorList>
            <person name="Milligan D.A."/>
            <person name="Bergaust L."/>
            <person name="Bakken L.R."/>
            <person name="Frostegard A."/>
        </authorList>
    </citation>
    <scope>NUCLEOTIDE SEQUENCE [LARGE SCALE GENOMIC DNA]</scope>
    <source>
        <strain evidence="2 3">28a3</strain>
    </source>
</reference>
<proteinExistence type="predicted"/>
<dbReference type="OrthoDB" id="6181469at2"/>
<protein>
    <submittedName>
        <fullName evidence="2">Uncharacterized protein</fullName>
    </submittedName>
</protein>
<evidence type="ECO:0000256" key="1">
    <source>
        <dbReference type="SAM" id="Phobius"/>
    </source>
</evidence>
<dbReference type="EMBL" id="POUW01000006">
    <property type="protein sequence ID" value="PNG04437.1"/>
    <property type="molecule type" value="Genomic_DNA"/>
</dbReference>
<keyword evidence="1" id="KW-0812">Transmembrane</keyword>
<dbReference type="AlphaFoldDB" id="A0A2N8SPM0"/>
<gene>
    <name evidence="2" type="ORF">CXL00_16715</name>
</gene>
<feature type="transmembrane region" description="Helical" evidence="1">
    <location>
        <begin position="12"/>
        <end position="33"/>
    </location>
</feature>
<name>A0A2N8SPM0_STUST</name>
<keyword evidence="1" id="KW-1133">Transmembrane helix</keyword>
<organism evidence="2 3">
    <name type="scientific">Stutzerimonas stutzeri</name>
    <name type="common">Pseudomonas stutzeri</name>
    <dbReference type="NCBI Taxonomy" id="316"/>
    <lineage>
        <taxon>Bacteria</taxon>
        <taxon>Pseudomonadati</taxon>
        <taxon>Pseudomonadota</taxon>
        <taxon>Gammaproteobacteria</taxon>
        <taxon>Pseudomonadales</taxon>
        <taxon>Pseudomonadaceae</taxon>
        <taxon>Stutzerimonas</taxon>
    </lineage>
</organism>
<evidence type="ECO:0000313" key="3">
    <source>
        <dbReference type="Proteomes" id="UP000235897"/>
    </source>
</evidence>
<dbReference type="Proteomes" id="UP000235897">
    <property type="component" value="Unassembled WGS sequence"/>
</dbReference>
<comment type="caution">
    <text evidence="2">The sequence shown here is derived from an EMBL/GenBank/DDBJ whole genome shotgun (WGS) entry which is preliminary data.</text>
</comment>
<dbReference type="RefSeq" id="WP_021209218.1">
    <property type="nucleotide sequence ID" value="NZ_CP073105.1"/>
</dbReference>